<evidence type="ECO:0000313" key="2">
    <source>
        <dbReference type="RefSeq" id="XP_042598002.1"/>
    </source>
</evidence>
<feature type="domain" description="HAT C-terminal dimerisation" evidence="1">
    <location>
        <begin position="204"/>
        <end position="283"/>
    </location>
</feature>
<proteinExistence type="predicted"/>
<name>A0A9Q9XA25_CYPCA</name>
<dbReference type="RefSeq" id="XP_042598002.1">
    <property type="nucleotide sequence ID" value="XM_042742068.1"/>
</dbReference>
<protein>
    <submittedName>
        <fullName evidence="2">E3 SUMO-protein ligase ZBED1-like</fullName>
    </submittedName>
</protein>
<organism evidence="2">
    <name type="scientific">Cyprinus carpio</name>
    <name type="common">Common carp</name>
    <dbReference type="NCBI Taxonomy" id="7962"/>
    <lineage>
        <taxon>Eukaryota</taxon>
        <taxon>Metazoa</taxon>
        <taxon>Chordata</taxon>
        <taxon>Craniata</taxon>
        <taxon>Vertebrata</taxon>
        <taxon>Euteleostomi</taxon>
        <taxon>Actinopterygii</taxon>
        <taxon>Neopterygii</taxon>
        <taxon>Teleostei</taxon>
        <taxon>Ostariophysi</taxon>
        <taxon>Cypriniformes</taxon>
        <taxon>Cyprinidae</taxon>
        <taxon>Cyprininae</taxon>
        <taxon>Cyprinus</taxon>
    </lineage>
</organism>
<dbReference type="Pfam" id="PF05699">
    <property type="entry name" value="Dimer_Tnp_hAT"/>
    <property type="match status" value="1"/>
</dbReference>
<dbReference type="PANTHER" id="PTHR46481:SF9">
    <property type="entry name" value="ZINC FINGER BED DOMAIN-CONTAINING PROTEIN 1-LIKE"/>
    <property type="match status" value="1"/>
</dbReference>
<dbReference type="Proteomes" id="UP001155660">
    <property type="component" value="Chromosome B17"/>
</dbReference>
<reference evidence="2" key="1">
    <citation type="submission" date="2025-08" db="UniProtKB">
        <authorList>
            <consortium name="RefSeq"/>
        </authorList>
    </citation>
    <scope>IDENTIFICATION</scope>
    <source>
        <tissue evidence="2">Muscle</tissue>
    </source>
</reference>
<dbReference type="GO" id="GO:0046983">
    <property type="term" value="F:protein dimerization activity"/>
    <property type="evidence" value="ECO:0007669"/>
    <property type="project" value="InterPro"/>
</dbReference>
<dbReference type="KEGG" id="ccar:122140142"/>
<dbReference type="InterPro" id="IPR052035">
    <property type="entry name" value="ZnF_BED_domain_contain"/>
</dbReference>
<dbReference type="OrthoDB" id="10050977at2759"/>
<dbReference type="PANTHER" id="PTHR46481">
    <property type="entry name" value="ZINC FINGER BED DOMAIN-CONTAINING PROTEIN 4"/>
    <property type="match status" value="1"/>
</dbReference>
<dbReference type="AlphaFoldDB" id="A0A9Q9XA25"/>
<gene>
    <name evidence="2" type="primary">LOC122140142</name>
</gene>
<accession>A0A9Q9XA25</accession>
<sequence length="286" mass="32338">MVERMLEQEQAIKRVFAQDKSRRPLPQLTWQDISVLESVNNALKPVADFTDILSGENYVTGSLLPMLAHLEGVLEESGNDSKLTADLKRVILEQMEGRYGDDTIQRMMRKATLLDPRYRGDHMKPPKLHSTKSEIMEEIVREIALSLPSSTPGPLHAGEDGEEPPLCLRNKSLWAAFLRREQPPNTPTTAAPATLTDEQKVESEMTTYLQEMAIDGEEDPLTWWKTNEKRFPFMARLARNYLCICATSTPSERVFSTAGSVVTPIRSLLKPDKVNMLVFLARNIEI</sequence>
<dbReference type="GeneID" id="122140142"/>
<dbReference type="InterPro" id="IPR008906">
    <property type="entry name" value="HATC_C_dom"/>
</dbReference>
<evidence type="ECO:0000259" key="1">
    <source>
        <dbReference type="Pfam" id="PF05699"/>
    </source>
</evidence>